<keyword evidence="2" id="KW-0472">Membrane</keyword>
<feature type="region of interest" description="Disordered" evidence="1">
    <location>
        <begin position="1"/>
        <end position="21"/>
    </location>
</feature>
<dbReference type="EMBL" id="AVPL01000045">
    <property type="protein sequence ID" value="KGN40329.1"/>
    <property type="molecule type" value="Genomic_DNA"/>
</dbReference>
<name>A0A0A0JUE0_9MICO</name>
<evidence type="ECO:0000313" key="4">
    <source>
        <dbReference type="Proteomes" id="UP000030013"/>
    </source>
</evidence>
<reference evidence="3 4" key="1">
    <citation type="submission" date="2013-08" db="EMBL/GenBank/DDBJ databases">
        <title>The genome sequence of Knoellia aerolata.</title>
        <authorList>
            <person name="Zhu W."/>
            <person name="Wang G."/>
        </authorList>
    </citation>
    <scope>NUCLEOTIDE SEQUENCE [LARGE SCALE GENOMIC DNA]</scope>
    <source>
        <strain evidence="3 4">DSM 18566</strain>
    </source>
</reference>
<protein>
    <submittedName>
        <fullName evidence="3">Uncharacterized protein</fullName>
    </submittedName>
</protein>
<feature type="transmembrane region" description="Helical" evidence="2">
    <location>
        <begin position="31"/>
        <end position="52"/>
    </location>
</feature>
<evidence type="ECO:0000256" key="2">
    <source>
        <dbReference type="SAM" id="Phobius"/>
    </source>
</evidence>
<comment type="caution">
    <text evidence="3">The sequence shown here is derived from an EMBL/GenBank/DDBJ whole genome shotgun (WGS) entry which is preliminary data.</text>
</comment>
<feature type="transmembrane region" description="Helical" evidence="2">
    <location>
        <begin position="105"/>
        <end position="128"/>
    </location>
</feature>
<dbReference type="OrthoDB" id="3789878at2"/>
<evidence type="ECO:0000256" key="1">
    <source>
        <dbReference type="SAM" id="MobiDB-lite"/>
    </source>
</evidence>
<keyword evidence="4" id="KW-1185">Reference proteome</keyword>
<feature type="transmembrane region" description="Helical" evidence="2">
    <location>
        <begin position="64"/>
        <end position="84"/>
    </location>
</feature>
<organism evidence="3 4">
    <name type="scientific">Knoellia aerolata DSM 18566</name>
    <dbReference type="NCBI Taxonomy" id="1385519"/>
    <lineage>
        <taxon>Bacteria</taxon>
        <taxon>Bacillati</taxon>
        <taxon>Actinomycetota</taxon>
        <taxon>Actinomycetes</taxon>
        <taxon>Micrococcales</taxon>
        <taxon>Intrasporangiaceae</taxon>
        <taxon>Knoellia</taxon>
    </lineage>
</organism>
<dbReference type="RefSeq" id="WP_035939115.1">
    <property type="nucleotide sequence ID" value="NZ_AVPL01000045.1"/>
</dbReference>
<accession>A0A0A0JUE0</accession>
<dbReference type="Proteomes" id="UP000030013">
    <property type="component" value="Unassembled WGS sequence"/>
</dbReference>
<sequence length="129" mass="13440">MTTSHLTPRGDRTATSGTPGRDADRAYRRAWWSLALFPVSVVLAFLVGEGIFSLLSNGEGDPGVWTVLLAAVPALGVMVVPGALALQQGRKARRLGRRDGMVPAIVGAVVALGFVGLNAASYLIGLLVD</sequence>
<dbReference type="eggNOG" id="ENOG5032EPP">
    <property type="taxonomic scope" value="Bacteria"/>
</dbReference>
<proteinExistence type="predicted"/>
<dbReference type="AlphaFoldDB" id="A0A0A0JUE0"/>
<evidence type="ECO:0000313" key="3">
    <source>
        <dbReference type="EMBL" id="KGN40329.1"/>
    </source>
</evidence>
<keyword evidence="2" id="KW-0812">Transmembrane</keyword>
<gene>
    <name evidence="3" type="ORF">N801_14935</name>
</gene>
<keyword evidence="2" id="KW-1133">Transmembrane helix</keyword>